<dbReference type="Proteomes" id="UP000243002">
    <property type="component" value="Unassembled WGS sequence"/>
</dbReference>
<evidence type="ECO:0000256" key="1">
    <source>
        <dbReference type="SAM" id="Phobius"/>
    </source>
</evidence>
<feature type="transmembrane region" description="Helical" evidence="1">
    <location>
        <begin position="209"/>
        <end position="240"/>
    </location>
</feature>
<dbReference type="RefSeq" id="WP_106502307.1">
    <property type="nucleotide sequence ID" value="NZ_PXXO01000004.1"/>
</dbReference>
<feature type="transmembrane region" description="Helical" evidence="1">
    <location>
        <begin position="31"/>
        <end position="51"/>
    </location>
</feature>
<evidence type="ECO:0000313" key="2">
    <source>
        <dbReference type="EMBL" id="PSJ06272.1"/>
    </source>
</evidence>
<dbReference type="OrthoDB" id="557058at2"/>
<evidence type="ECO:0000313" key="3">
    <source>
        <dbReference type="Proteomes" id="UP000243002"/>
    </source>
</evidence>
<comment type="caution">
    <text evidence="2">The sequence shown here is derived from an EMBL/GenBank/DDBJ whole genome shotgun (WGS) entry which is preliminary data.</text>
</comment>
<proteinExistence type="predicted"/>
<feature type="transmembrane region" description="Helical" evidence="1">
    <location>
        <begin position="71"/>
        <end position="95"/>
    </location>
</feature>
<reference evidence="2 3" key="1">
    <citation type="journal article" date="2018" name="Environ. Microbiol.">
        <title>Ecological and genomic features of two widespread freshwater picocyanobacteria.</title>
        <authorList>
            <person name="Cabello-Yeves P.J."/>
            <person name="Picazo A."/>
            <person name="Camacho A."/>
            <person name="Callieri C."/>
            <person name="Rosselli R."/>
            <person name="Roda-Garcia J.J."/>
            <person name="Coutinho F.H."/>
            <person name="Rodriguez-Valera F."/>
        </authorList>
    </citation>
    <scope>NUCLEOTIDE SEQUENCE [LARGE SCALE GENOMIC DNA]</scope>
    <source>
        <strain evidence="2 3">Tous</strain>
    </source>
</reference>
<feature type="transmembrane region" description="Helical" evidence="1">
    <location>
        <begin position="116"/>
        <end position="137"/>
    </location>
</feature>
<protein>
    <recommendedName>
        <fullName evidence="4">DUF975 domain-containing protein</fullName>
    </recommendedName>
</protein>
<feature type="transmembrane region" description="Helical" evidence="1">
    <location>
        <begin position="143"/>
        <end position="165"/>
    </location>
</feature>
<gene>
    <name evidence="2" type="ORF">C7K55_04920</name>
</gene>
<organism evidence="2 3">
    <name type="scientific">Cyanobium usitatum str. Tous</name>
    <dbReference type="NCBI Taxonomy" id="2116684"/>
    <lineage>
        <taxon>Bacteria</taxon>
        <taxon>Bacillati</taxon>
        <taxon>Cyanobacteriota</taxon>
        <taxon>Cyanophyceae</taxon>
        <taxon>Synechococcales</taxon>
        <taxon>Prochlorococcaceae</taxon>
        <taxon>Cyanobium</taxon>
    </lineage>
</organism>
<dbReference type="AlphaFoldDB" id="A0A2P7MYJ6"/>
<sequence>MSQLARISPKPPLAIRSAVERGWAAFSHCPWVLMGFTLLSGGANLAAQLLYRYESSLVLSLLGKPDPVAITLATAAWIIYALTGLWLVVGLMRGAQLALNQGRPRLGALIRVDGRAMLRCFGTVVLILVVLALIVRLAQASSWLLTMIQPLLAPLPLVAGLAAVIYLSADQILSLPLALIGGLTPLAAFRSGRAATDPHWLQALGLTLVLLAMVLAGFLVLLIGLVVALPVAACTLTAAYQQLFGQEDRGQLTAA</sequence>
<feature type="transmembrane region" description="Helical" evidence="1">
    <location>
        <begin position="172"/>
        <end position="189"/>
    </location>
</feature>
<keyword evidence="3" id="KW-1185">Reference proteome</keyword>
<name>A0A2P7MYJ6_9CYAN</name>
<evidence type="ECO:0008006" key="4">
    <source>
        <dbReference type="Google" id="ProtNLM"/>
    </source>
</evidence>
<keyword evidence="1" id="KW-0472">Membrane</keyword>
<keyword evidence="1" id="KW-0812">Transmembrane</keyword>
<accession>A0A2P7MYJ6</accession>
<dbReference type="EMBL" id="PXXO01000004">
    <property type="protein sequence ID" value="PSJ06272.1"/>
    <property type="molecule type" value="Genomic_DNA"/>
</dbReference>
<keyword evidence="1" id="KW-1133">Transmembrane helix</keyword>